<organism evidence="1">
    <name type="scientific">uncultured Chloroflexota bacterium</name>
    <dbReference type="NCBI Taxonomy" id="166587"/>
    <lineage>
        <taxon>Bacteria</taxon>
        <taxon>Bacillati</taxon>
        <taxon>Chloroflexota</taxon>
        <taxon>environmental samples</taxon>
    </lineage>
</organism>
<dbReference type="AlphaFoldDB" id="A0A6J4JLL3"/>
<dbReference type="EMBL" id="CADCTC010000208">
    <property type="protein sequence ID" value="CAA9281750.1"/>
    <property type="molecule type" value="Genomic_DNA"/>
</dbReference>
<sequence>GSLPAGRAATDPCPTRRCLWAVRPDLPRPLAGGDRTLDRARVLRLPHRRRAHHLRQPALQHPLLRPLLAQHRQPL</sequence>
<accession>A0A6J4JLL3</accession>
<protein>
    <submittedName>
        <fullName evidence="1">Uncharacterized protein</fullName>
    </submittedName>
</protein>
<feature type="non-terminal residue" evidence="1">
    <location>
        <position position="75"/>
    </location>
</feature>
<evidence type="ECO:0000313" key="1">
    <source>
        <dbReference type="EMBL" id="CAA9281750.1"/>
    </source>
</evidence>
<proteinExistence type="predicted"/>
<reference evidence="1" key="1">
    <citation type="submission" date="2020-02" db="EMBL/GenBank/DDBJ databases">
        <authorList>
            <person name="Meier V. D."/>
        </authorList>
    </citation>
    <scope>NUCLEOTIDE SEQUENCE</scope>
    <source>
        <strain evidence="1">AVDCRST_MAG77</strain>
    </source>
</reference>
<gene>
    <name evidence="1" type="ORF">AVDCRST_MAG77-3898</name>
</gene>
<feature type="non-terminal residue" evidence="1">
    <location>
        <position position="1"/>
    </location>
</feature>
<name>A0A6J4JLL3_9CHLR</name>